<dbReference type="Pfam" id="PF25601">
    <property type="entry name" value="AAA_lid_14"/>
    <property type="match status" value="1"/>
</dbReference>
<dbReference type="CDD" id="cd00009">
    <property type="entry name" value="AAA"/>
    <property type="match status" value="1"/>
</dbReference>
<dbReference type="InterPro" id="IPR003593">
    <property type="entry name" value="AAA+_ATPase"/>
</dbReference>
<keyword evidence="1" id="KW-0547">Nucleotide-binding</keyword>
<protein>
    <submittedName>
        <fullName evidence="6">Sigma-54 dependent response regulator</fullName>
    </submittedName>
</protein>
<dbReference type="eggNOG" id="COG3829">
    <property type="taxonomic scope" value="Bacteria"/>
</dbReference>
<organism evidence="6 7">
    <name type="scientific">Nitrospira defluvii</name>
    <dbReference type="NCBI Taxonomy" id="330214"/>
    <lineage>
        <taxon>Bacteria</taxon>
        <taxon>Pseudomonadati</taxon>
        <taxon>Nitrospirota</taxon>
        <taxon>Nitrospiria</taxon>
        <taxon>Nitrospirales</taxon>
        <taxon>Nitrospiraceae</taxon>
        <taxon>Nitrospira</taxon>
    </lineage>
</organism>
<evidence type="ECO:0000313" key="6">
    <source>
        <dbReference type="EMBL" id="CBK40052.1"/>
    </source>
</evidence>
<dbReference type="GO" id="GO:0005524">
    <property type="term" value="F:ATP binding"/>
    <property type="evidence" value="ECO:0007669"/>
    <property type="project" value="UniProtKB-KW"/>
</dbReference>
<dbReference type="OrthoDB" id="9804019at2"/>
<dbReference type="Proteomes" id="UP000001660">
    <property type="component" value="Chromosome"/>
</dbReference>
<dbReference type="InterPro" id="IPR027417">
    <property type="entry name" value="P-loop_NTPase"/>
</dbReference>
<name>D8P9Z3_9BACT</name>
<dbReference type="PRINTS" id="PR01590">
    <property type="entry name" value="HTHFIS"/>
</dbReference>
<dbReference type="InterPro" id="IPR058031">
    <property type="entry name" value="AAA_lid_NorR"/>
</dbReference>
<dbReference type="EMBL" id="FP929003">
    <property type="protein sequence ID" value="CBK40052.1"/>
    <property type="molecule type" value="Genomic_DNA"/>
</dbReference>
<dbReference type="Gene3D" id="1.10.10.60">
    <property type="entry name" value="Homeodomain-like"/>
    <property type="match status" value="1"/>
</dbReference>
<dbReference type="SMART" id="SM00382">
    <property type="entry name" value="AAA"/>
    <property type="match status" value="1"/>
</dbReference>
<evidence type="ECO:0000256" key="1">
    <source>
        <dbReference type="ARBA" id="ARBA00022741"/>
    </source>
</evidence>
<keyword evidence="7" id="KW-1185">Reference proteome</keyword>
<dbReference type="SUPFAM" id="SSF46689">
    <property type="entry name" value="Homeodomain-like"/>
    <property type="match status" value="1"/>
</dbReference>
<gene>
    <name evidence="6" type="ORF">NIDE0271</name>
</gene>
<dbReference type="STRING" id="330214.NIDE0271"/>
<evidence type="ECO:0000313" key="7">
    <source>
        <dbReference type="Proteomes" id="UP000001660"/>
    </source>
</evidence>
<sequence length="598" mass="66876">MASNTRPSAPDLLCTDLLQRFQFAILEHVTGADFRIIGHPPAWLFTLYPDARNNLPLSIDARTPVLQNFLADAADAWQTDGDDIAHSGFWSEQPEAEEPRHFHAMALRHGPSRLLLIQHSTAAYDQQATLLQRARDQVLRQHEHNRGHQRAQHELTTKLVDMERSRDDVAVILQQLGLATLLIDQEGQVRFLSASAARLLDTPATGGPNGLLWETLLPLTKPDRLALQSMLQQPASRRERVQCHVETQAGRHLWLEIELQDDPRDTGTKIMFLHDMTDVHHLRRLLELKAHYHDLVGKSRGMTQIYEQIQDLARVDSTVLIEGETGTGKELVARALHQASARHKGPFIAANCAGLTDSLLGSQLFGHKKGAFTGAIDDQQGLFEAAQGGVLFLDEIGDIPHNVQTNLLRVLQEKEVTRLGETRPRKVNVRVLTATHHNLSQDVAKGTFRADLLYRIRVSRIQLPPLRDRKEDIPLLVASFLTEGRASMGKIIHRASPAAMAALMEYHWPGNVRELKSTIECAMIHCKGDTLEATDLPPELRQGPTDSPCEVVPHGDERSRFVAALGQARGNRTKAARLLGMSRATFYRRLSELDLPTR</sequence>
<dbReference type="Pfam" id="PF02954">
    <property type="entry name" value="HTH_8"/>
    <property type="match status" value="1"/>
</dbReference>
<dbReference type="PROSITE" id="PS00675">
    <property type="entry name" value="SIGMA54_INTERACT_1"/>
    <property type="match status" value="1"/>
</dbReference>
<dbReference type="InterPro" id="IPR002197">
    <property type="entry name" value="HTH_Fis"/>
</dbReference>
<keyword evidence="3" id="KW-0805">Transcription regulation</keyword>
<dbReference type="FunFam" id="3.40.50.300:FF:000006">
    <property type="entry name" value="DNA-binding transcriptional regulator NtrC"/>
    <property type="match status" value="1"/>
</dbReference>
<keyword evidence="2" id="KW-0067">ATP-binding</keyword>
<evidence type="ECO:0000256" key="3">
    <source>
        <dbReference type="ARBA" id="ARBA00023015"/>
    </source>
</evidence>
<evidence type="ECO:0000256" key="4">
    <source>
        <dbReference type="ARBA" id="ARBA00023163"/>
    </source>
</evidence>
<dbReference type="GO" id="GO:0043565">
    <property type="term" value="F:sequence-specific DNA binding"/>
    <property type="evidence" value="ECO:0007669"/>
    <property type="project" value="InterPro"/>
</dbReference>
<keyword evidence="4" id="KW-0804">Transcription</keyword>
<dbReference type="InterPro" id="IPR002078">
    <property type="entry name" value="Sigma_54_int"/>
</dbReference>
<dbReference type="InterPro" id="IPR025662">
    <property type="entry name" value="Sigma_54_int_dom_ATP-bd_1"/>
</dbReference>
<dbReference type="HOGENOM" id="CLU_000445_8_1_0"/>
<dbReference type="InterPro" id="IPR009057">
    <property type="entry name" value="Homeodomain-like_sf"/>
</dbReference>
<accession>D8P9Z3</accession>
<dbReference type="GO" id="GO:0006355">
    <property type="term" value="P:regulation of DNA-templated transcription"/>
    <property type="evidence" value="ECO:0007669"/>
    <property type="project" value="InterPro"/>
</dbReference>
<evidence type="ECO:0000259" key="5">
    <source>
        <dbReference type="PROSITE" id="PS50045"/>
    </source>
</evidence>
<dbReference type="KEGG" id="nde:NIDE0271"/>
<dbReference type="Pfam" id="PF00158">
    <property type="entry name" value="Sigma54_activat"/>
    <property type="match status" value="1"/>
</dbReference>
<dbReference type="Gene3D" id="1.10.8.60">
    <property type="match status" value="1"/>
</dbReference>
<feature type="domain" description="Sigma-54 factor interaction" evidence="5">
    <location>
        <begin position="295"/>
        <end position="524"/>
    </location>
</feature>
<dbReference type="PANTHER" id="PTHR32071">
    <property type="entry name" value="TRANSCRIPTIONAL REGULATORY PROTEIN"/>
    <property type="match status" value="1"/>
</dbReference>
<proteinExistence type="predicted"/>
<reference evidence="6 7" key="1">
    <citation type="journal article" date="2010" name="Proc. Natl. Acad. Sci. U.S.A.">
        <title>A Nitrospira metagenome illuminates the physiology and evolution of globally important nitrite-oxidizing bacteria.</title>
        <authorList>
            <person name="Lucker S."/>
            <person name="Wagner M."/>
            <person name="Maixner F."/>
            <person name="Pelletier E."/>
            <person name="Koch H."/>
            <person name="Vacherie B."/>
            <person name="Rattei T."/>
            <person name="Sinninghe Damste J."/>
            <person name="Spieck E."/>
            <person name="Le Paslier D."/>
            <person name="Daims H."/>
        </authorList>
    </citation>
    <scope>NUCLEOTIDE SEQUENCE [LARGE SCALE GENOMIC DNA]</scope>
</reference>
<dbReference type="Gene3D" id="3.40.50.300">
    <property type="entry name" value="P-loop containing nucleotide triphosphate hydrolases"/>
    <property type="match status" value="1"/>
</dbReference>
<dbReference type="SUPFAM" id="SSF52540">
    <property type="entry name" value="P-loop containing nucleoside triphosphate hydrolases"/>
    <property type="match status" value="1"/>
</dbReference>
<dbReference type="AlphaFoldDB" id="D8P9Z3"/>
<dbReference type="PROSITE" id="PS50045">
    <property type="entry name" value="SIGMA54_INTERACT_4"/>
    <property type="match status" value="1"/>
</dbReference>
<evidence type="ECO:0000256" key="2">
    <source>
        <dbReference type="ARBA" id="ARBA00022840"/>
    </source>
</evidence>